<dbReference type="PANTHER" id="PTHR47385">
    <property type="entry name" value="CALPONIN"/>
    <property type="match status" value="1"/>
</dbReference>
<dbReference type="EMBL" id="CP111014">
    <property type="protein sequence ID" value="WAQ99361.1"/>
    <property type="molecule type" value="Genomic_DNA"/>
</dbReference>
<dbReference type="InterPro" id="IPR001715">
    <property type="entry name" value="CH_dom"/>
</dbReference>
<sequence length="191" mass="21151">MANRPRGYGLTSEVNSRINKKYSFELEQEARQWMEAVLQRPLVEGEDSDTPLGEEKFQAALKDGPGAIKKIHRVASGSFKQFRDMENIENFLNAIVAYGVAVTDKFGTANLTDRNNGMAIVLNCIHAVGRAAQKNGFEGPTLGPKESQYNPRNFDEETLHAGQKMIGLQYGYTQGASQKGMNFGKTRSITD</sequence>
<dbReference type="InterPro" id="IPR000557">
    <property type="entry name" value="Calponin_repeat"/>
</dbReference>
<organism evidence="3 4">
    <name type="scientific">Mya arenaria</name>
    <name type="common">Soft-shell clam</name>
    <dbReference type="NCBI Taxonomy" id="6604"/>
    <lineage>
        <taxon>Eukaryota</taxon>
        <taxon>Metazoa</taxon>
        <taxon>Spiralia</taxon>
        <taxon>Lophotrochozoa</taxon>
        <taxon>Mollusca</taxon>
        <taxon>Bivalvia</taxon>
        <taxon>Autobranchia</taxon>
        <taxon>Heteroconchia</taxon>
        <taxon>Euheterodonta</taxon>
        <taxon>Imparidentia</taxon>
        <taxon>Neoheterodontei</taxon>
        <taxon>Myida</taxon>
        <taxon>Myoidea</taxon>
        <taxon>Myidae</taxon>
        <taxon>Mya</taxon>
    </lineage>
</organism>
<dbReference type="SUPFAM" id="SSF47576">
    <property type="entry name" value="Calponin-homology domain, CH-domain"/>
    <property type="match status" value="1"/>
</dbReference>
<reference evidence="3" key="1">
    <citation type="submission" date="2022-11" db="EMBL/GenBank/DDBJ databases">
        <title>Centuries of genome instability and evolution in soft-shell clam transmissible cancer (bioRxiv).</title>
        <authorList>
            <person name="Hart S.F.M."/>
            <person name="Yonemitsu M.A."/>
            <person name="Giersch R.M."/>
            <person name="Beal B.F."/>
            <person name="Arriagada G."/>
            <person name="Davis B.W."/>
            <person name="Ostrander E.A."/>
            <person name="Goff S.P."/>
            <person name="Metzger M.J."/>
        </authorList>
    </citation>
    <scope>NUCLEOTIDE SEQUENCE</scope>
    <source>
        <strain evidence="3">MELC-2E11</strain>
        <tissue evidence="3">Siphon/mantle</tissue>
    </source>
</reference>
<dbReference type="SMART" id="SM00033">
    <property type="entry name" value="CH"/>
    <property type="match status" value="1"/>
</dbReference>
<evidence type="ECO:0000259" key="2">
    <source>
        <dbReference type="SMART" id="SM00033"/>
    </source>
</evidence>
<dbReference type="InterPro" id="IPR050606">
    <property type="entry name" value="Calponin-like"/>
</dbReference>
<dbReference type="PROSITE" id="PS01052">
    <property type="entry name" value="CALPONIN_1"/>
    <property type="match status" value="1"/>
</dbReference>
<proteinExistence type="inferred from homology"/>
<keyword evidence="4" id="KW-1185">Reference proteome</keyword>
<evidence type="ECO:0000313" key="3">
    <source>
        <dbReference type="EMBL" id="WAQ99361.1"/>
    </source>
</evidence>
<dbReference type="Pfam" id="PF00402">
    <property type="entry name" value="Calponin"/>
    <property type="match status" value="1"/>
</dbReference>
<dbReference type="InterPro" id="IPR036872">
    <property type="entry name" value="CH_dom_sf"/>
</dbReference>
<dbReference type="Gene3D" id="1.10.418.10">
    <property type="entry name" value="Calponin-like domain"/>
    <property type="match status" value="1"/>
</dbReference>
<dbReference type="Pfam" id="PF00307">
    <property type="entry name" value="CH"/>
    <property type="match status" value="1"/>
</dbReference>
<evidence type="ECO:0000313" key="4">
    <source>
        <dbReference type="Proteomes" id="UP001164746"/>
    </source>
</evidence>
<name>A0ABY7DNT8_MYAAR</name>
<dbReference type="InterPro" id="IPR003096">
    <property type="entry name" value="SM22_calponin"/>
</dbReference>
<dbReference type="Proteomes" id="UP001164746">
    <property type="component" value="Chromosome 3"/>
</dbReference>
<accession>A0ABY7DNT8</accession>
<feature type="domain" description="Calponin-homology (CH)" evidence="2">
    <location>
        <begin position="26"/>
        <end position="128"/>
    </location>
</feature>
<dbReference type="PRINTS" id="PR00888">
    <property type="entry name" value="SM22CALPONIN"/>
</dbReference>
<comment type="similarity">
    <text evidence="1">Belongs to the calponin family.</text>
</comment>
<dbReference type="PANTHER" id="PTHR47385:SF14">
    <property type="entry name" value="TRANSGELIN"/>
    <property type="match status" value="1"/>
</dbReference>
<gene>
    <name evidence="3" type="ORF">MAR_023734</name>
</gene>
<evidence type="ECO:0000256" key="1">
    <source>
        <dbReference type="ARBA" id="ARBA00009631"/>
    </source>
</evidence>
<protein>
    <submittedName>
        <fullName evidence="3">MYPH-like protein</fullName>
    </submittedName>
</protein>